<feature type="region of interest" description="Disordered" evidence="5">
    <location>
        <begin position="32"/>
        <end position="57"/>
    </location>
</feature>
<dbReference type="Gene3D" id="1.10.10.60">
    <property type="entry name" value="Homeodomain-like"/>
    <property type="match status" value="1"/>
</dbReference>
<dbReference type="InterPro" id="IPR001005">
    <property type="entry name" value="SANT/Myb"/>
</dbReference>
<evidence type="ECO:0000256" key="1">
    <source>
        <dbReference type="ARBA" id="ARBA00022723"/>
    </source>
</evidence>
<evidence type="ECO:0000259" key="7">
    <source>
        <dbReference type="PROSITE" id="PS50135"/>
    </source>
</evidence>
<dbReference type="Proteomes" id="UP000684084">
    <property type="component" value="Unassembled WGS sequence"/>
</dbReference>
<evidence type="ECO:0000313" key="11">
    <source>
        <dbReference type="EMBL" id="PKC67603.1"/>
    </source>
</evidence>
<dbReference type="InterPro" id="IPR000433">
    <property type="entry name" value="Znf_ZZ"/>
</dbReference>
<evidence type="ECO:0000256" key="5">
    <source>
        <dbReference type="SAM" id="MobiDB-lite"/>
    </source>
</evidence>
<dbReference type="Proteomes" id="UP000232688">
    <property type="component" value="Unassembled WGS sequence"/>
</dbReference>
<feature type="domain" description="Myb-like" evidence="6">
    <location>
        <begin position="377"/>
        <end position="426"/>
    </location>
</feature>
<dbReference type="GO" id="GO:0008270">
    <property type="term" value="F:zinc ion binding"/>
    <property type="evidence" value="ECO:0007669"/>
    <property type="project" value="UniProtKB-KW"/>
</dbReference>
<reference evidence="11 12" key="3">
    <citation type="submission" date="2017-10" db="EMBL/GenBank/DDBJ databases">
        <title>Extensive intraspecific genome diversity in a model arbuscular mycorrhizal fungus.</title>
        <authorList>
            <person name="Chen E.C.H."/>
            <person name="Morin E."/>
            <person name="Baudet D."/>
            <person name="Noel J."/>
            <person name="Ndikumana S."/>
            <person name="Charron P."/>
            <person name="St-Onge C."/>
            <person name="Giorgi J."/>
            <person name="Grigoriev I.V."/>
            <person name="Roux C."/>
            <person name="Martin F.M."/>
            <person name="Corradi N."/>
        </authorList>
    </citation>
    <scope>NUCLEOTIDE SEQUENCE [LARGE SCALE GENOMIC DNA]</scope>
    <source>
        <strain evidence="11 12">A1</strain>
    </source>
</reference>
<evidence type="ECO:0000313" key="12">
    <source>
        <dbReference type="Proteomes" id="UP000232688"/>
    </source>
</evidence>
<dbReference type="InterPro" id="IPR037830">
    <property type="entry name" value="ZZZ3"/>
</dbReference>
<keyword evidence="1" id="KW-0479">Metal-binding</keyword>
<reference evidence="9" key="5">
    <citation type="submission" date="2020-05" db="EMBL/GenBank/DDBJ databases">
        <authorList>
            <person name="Rincon C."/>
            <person name="Sanders R I."/>
            <person name="Robbins C."/>
            <person name="Chaturvedi A."/>
        </authorList>
    </citation>
    <scope>NUCLEOTIDE SEQUENCE</scope>
    <source>
        <strain evidence="9">CHB12</strain>
    </source>
</reference>
<gene>
    <name evidence="9" type="ORF">CHRIB12_LOCUS3326</name>
    <name evidence="11" type="ORF">RhiirA1_534784</name>
    <name evidence="10" type="ORF">RhiirA5_399636</name>
</gene>
<reference evidence="10 13" key="1">
    <citation type="submission" date="2016-04" db="EMBL/GenBank/DDBJ databases">
        <title>Genome analyses suggest a sexual origin of heterokaryosis in a supposedly ancient asexual fungus.</title>
        <authorList>
            <person name="Ropars J."/>
            <person name="Sedzielewska K."/>
            <person name="Noel J."/>
            <person name="Charron P."/>
            <person name="Farinelli L."/>
            <person name="Marton T."/>
            <person name="Kruger M."/>
            <person name="Pelin A."/>
            <person name="Brachmann A."/>
            <person name="Corradi N."/>
        </authorList>
    </citation>
    <scope>NUCLEOTIDE SEQUENCE [LARGE SCALE GENOMIC DNA]</scope>
    <source>
        <strain evidence="10 13">A5</strain>
    </source>
</reference>
<feature type="compositionally biased region" description="Basic and acidic residues" evidence="5">
    <location>
        <begin position="237"/>
        <end position="256"/>
    </location>
</feature>
<organism evidence="10 13">
    <name type="scientific">Rhizophagus irregularis</name>
    <dbReference type="NCBI Taxonomy" id="588596"/>
    <lineage>
        <taxon>Eukaryota</taxon>
        <taxon>Fungi</taxon>
        <taxon>Fungi incertae sedis</taxon>
        <taxon>Mucoromycota</taxon>
        <taxon>Glomeromycotina</taxon>
        <taxon>Glomeromycetes</taxon>
        <taxon>Glomerales</taxon>
        <taxon>Glomeraceae</taxon>
        <taxon>Rhizophagus</taxon>
    </lineage>
</organism>
<comment type="caution">
    <text evidence="10">The sequence shown here is derived from an EMBL/GenBank/DDBJ whole genome shotgun (WGS) entry which is preliminary data.</text>
</comment>
<evidence type="ECO:0000256" key="3">
    <source>
        <dbReference type="ARBA" id="ARBA00022833"/>
    </source>
</evidence>
<evidence type="ECO:0000259" key="8">
    <source>
        <dbReference type="PROSITE" id="PS51294"/>
    </source>
</evidence>
<reference evidence="11 12" key="4">
    <citation type="submission" date="2017-10" db="EMBL/GenBank/DDBJ databases">
        <title>Genome analyses suggest a sexual origin of heterokaryosis in a supposedly ancient asexual fungus.</title>
        <authorList>
            <person name="Corradi N."/>
            <person name="Sedzielewska K."/>
            <person name="Noel J."/>
            <person name="Charron P."/>
            <person name="Farinelli L."/>
            <person name="Marton T."/>
            <person name="Kruger M."/>
            <person name="Pelin A."/>
            <person name="Brachmann A."/>
            <person name="Corradi N."/>
        </authorList>
    </citation>
    <scope>NUCLEOTIDE SEQUENCE [LARGE SCALE GENOMIC DNA]</scope>
    <source>
        <strain evidence="11 12">A1</strain>
    </source>
</reference>
<evidence type="ECO:0000256" key="4">
    <source>
        <dbReference type="PROSITE-ProRule" id="PRU00228"/>
    </source>
</evidence>
<dbReference type="Gene3D" id="3.30.60.90">
    <property type="match status" value="1"/>
</dbReference>
<dbReference type="VEuPathDB" id="FungiDB:RhiirFUN_004609"/>
<dbReference type="InterPro" id="IPR017930">
    <property type="entry name" value="Myb_dom"/>
</dbReference>
<reference evidence="10 13" key="2">
    <citation type="submission" date="2017-09" db="EMBL/GenBank/DDBJ databases">
        <title>Extensive intraspecific genome diversity in a model arbuscular mycorrhizal fungus.</title>
        <authorList>
            <person name="Chen E.C."/>
            <person name="Morin E."/>
            <person name="Beaudet D."/>
            <person name="Noel J."/>
            <person name="Ndikumana S."/>
            <person name="Charron P."/>
            <person name="St-Onge C."/>
            <person name="Giorgi J."/>
            <person name="Grigoriev I.V."/>
            <person name="Roux C."/>
            <person name="Martin F.M."/>
            <person name="Corradi N."/>
        </authorList>
    </citation>
    <scope>NUCLEOTIDE SEQUENCE [LARGE SCALE GENOMIC DNA]</scope>
    <source>
        <strain evidence="10 13">A5</strain>
    </source>
</reference>
<sequence>MSPIAFDNTIIEKNSFETTEYVEYVNGLTKDSTKSCMNQEQPQQQQPQPQLEQEQERNYTITVEQPQKEEDIVEASSDMMQIDEPRQDISNSEQKLDQQNSSPQQLPQLIQEIQQEVTQIKQTNSENVETNTTNSNGMESVIEISTEETLLNGNEDYEMVLRAVNVLKFQLEQTKEDIKKIKDIKQRAISDPEMFIEKLRDGTHEKIPERQYIFGVPQVDWSKYHTRPSQYKPPPRPGREVSKSSTSDDEKSPDPAEFVHKKAQELGFKVPPNAVLSTRTKRKTNLVFDDDTLPQSIGSNKKGKQSLYSTPVKKRGAIRNESASAVSNRSTFNTPITIASTSYSPTLTSSNRRNNKKKSSDLKLSEGSPKTGNYNIPWTDEEQRRLVELLAIYPDEEIQSHRFKKISEALGTRTPKQVASRVQKYFIKLAKHGLPVPGRIPNVSFAAATTKNSQPKNKKTGRASKPKSILPSEKKPRHLRISGLSYLEARPPPTVYMPDDDDESSIKNVMMSVGRSQDDNIHQMCNFITGPVHYGFCCDGCHMDPIIGTRYLCNECDESHEVDLCEECFVEESFENEYHKKTHKFTLITNPITPHIDKDYVPENVGEYNYLGVAPPSTS</sequence>
<proteinExistence type="predicted"/>
<dbReference type="EMBL" id="CAGKOT010000004">
    <property type="protein sequence ID" value="CAB5336413.1"/>
    <property type="molecule type" value="Genomic_DNA"/>
</dbReference>
<keyword evidence="2 4" id="KW-0863">Zinc-finger</keyword>
<feature type="compositionally biased region" description="Low complexity" evidence="5">
    <location>
        <begin position="39"/>
        <end position="52"/>
    </location>
</feature>
<dbReference type="PROSITE" id="PS50090">
    <property type="entry name" value="MYB_LIKE"/>
    <property type="match status" value="1"/>
</dbReference>
<evidence type="ECO:0000256" key="2">
    <source>
        <dbReference type="ARBA" id="ARBA00022771"/>
    </source>
</evidence>
<feature type="region of interest" description="Disordered" evidence="5">
    <location>
        <begin position="447"/>
        <end position="473"/>
    </location>
</feature>
<evidence type="ECO:0000313" key="9">
    <source>
        <dbReference type="EMBL" id="CAB5336413.1"/>
    </source>
</evidence>
<evidence type="ECO:0000313" key="13">
    <source>
        <dbReference type="Proteomes" id="UP000232722"/>
    </source>
</evidence>
<dbReference type="SUPFAM" id="SSF57850">
    <property type="entry name" value="RING/U-box"/>
    <property type="match status" value="1"/>
</dbReference>
<feature type="compositionally biased region" description="Basic residues" evidence="5">
    <location>
        <begin position="456"/>
        <end position="465"/>
    </location>
</feature>
<feature type="region of interest" description="Disordered" evidence="5">
    <location>
        <begin position="340"/>
        <end position="376"/>
    </location>
</feature>
<dbReference type="EMBL" id="LLXH01000383">
    <property type="protein sequence ID" value="PKC67603.1"/>
    <property type="molecule type" value="Genomic_DNA"/>
</dbReference>
<dbReference type="Proteomes" id="UP000232722">
    <property type="component" value="Unassembled WGS sequence"/>
</dbReference>
<evidence type="ECO:0000259" key="6">
    <source>
        <dbReference type="PROSITE" id="PS50090"/>
    </source>
</evidence>
<dbReference type="Pfam" id="PF00569">
    <property type="entry name" value="ZZ"/>
    <property type="match status" value="1"/>
</dbReference>
<feature type="region of interest" description="Disordered" evidence="5">
    <location>
        <begin position="224"/>
        <end position="256"/>
    </location>
</feature>
<protein>
    <recommendedName>
        <fullName evidence="14">ZZ-type zinc finger-containing protein 3</fullName>
    </recommendedName>
</protein>
<dbReference type="CDD" id="cd00167">
    <property type="entry name" value="SANT"/>
    <property type="match status" value="1"/>
</dbReference>
<feature type="domain" description="HTH myb-type" evidence="8">
    <location>
        <begin position="377"/>
        <end position="430"/>
    </location>
</feature>
<dbReference type="SMART" id="SM00717">
    <property type="entry name" value="SANT"/>
    <property type="match status" value="1"/>
</dbReference>
<accession>A0A2I1EA20</accession>
<dbReference type="VEuPathDB" id="FungiDB:FUN_024148"/>
<evidence type="ECO:0000313" key="10">
    <source>
        <dbReference type="EMBL" id="PKC07827.1"/>
    </source>
</evidence>
<feature type="domain" description="ZZ-type" evidence="7">
    <location>
        <begin position="533"/>
        <end position="593"/>
    </location>
</feature>
<dbReference type="PANTHER" id="PTHR22705">
    <property type="entry name" value="ZINC FINGER, ZZ DOMAIN CONTAINING 3"/>
    <property type="match status" value="1"/>
</dbReference>
<dbReference type="EMBL" id="LLXJ01000602">
    <property type="protein sequence ID" value="PKC07827.1"/>
    <property type="molecule type" value="Genomic_DNA"/>
</dbReference>
<dbReference type="Pfam" id="PF00249">
    <property type="entry name" value="Myb_DNA-binding"/>
    <property type="match status" value="1"/>
</dbReference>
<dbReference type="PROSITE" id="PS50135">
    <property type="entry name" value="ZF_ZZ_2"/>
    <property type="match status" value="1"/>
</dbReference>
<dbReference type="VEuPathDB" id="FungiDB:RhiirA1_534784"/>
<name>A0A2I1EA20_9GLOM</name>
<dbReference type="InterPro" id="IPR009057">
    <property type="entry name" value="Homeodomain-like_sf"/>
</dbReference>
<dbReference type="SUPFAM" id="SSF46689">
    <property type="entry name" value="Homeodomain-like"/>
    <property type="match status" value="1"/>
</dbReference>
<feature type="region of interest" description="Disordered" evidence="5">
    <location>
        <begin position="290"/>
        <end position="328"/>
    </location>
</feature>
<dbReference type="SMART" id="SM00291">
    <property type="entry name" value="ZnF_ZZ"/>
    <property type="match status" value="1"/>
</dbReference>
<evidence type="ECO:0008006" key="14">
    <source>
        <dbReference type="Google" id="ProtNLM"/>
    </source>
</evidence>
<dbReference type="PROSITE" id="PS51294">
    <property type="entry name" value="HTH_MYB"/>
    <property type="match status" value="1"/>
</dbReference>
<dbReference type="AlphaFoldDB" id="A0A2I1EA20"/>
<dbReference type="PANTHER" id="PTHR22705:SF0">
    <property type="entry name" value="ZZ-TYPE ZINC FINGER-CONTAINING PROTEIN 3"/>
    <property type="match status" value="1"/>
</dbReference>
<keyword evidence="3" id="KW-0862">Zinc</keyword>
<dbReference type="InterPro" id="IPR043145">
    <property type="entry name" value="Znf_ZZ_sf"/>
</dbReference>
<dbReference type="OrthoDB" id="424753at2759"/>